<dbReference type="InterPro" id="IPR016187">
    <property type="entry name" value="CTDL_fold"/>
</dbReference>
<dbReference type="InterPro" id="IPR005532">
    <property type="entry name" value="SUMF_dom"/>
</dbReference>
<evidence type="ECO:0000313" key="2">
    <source>
        <dbReference type="EMBL" id="PQO43434.1"/>
    </source>
</evidence>
<dbReference type="InterPro" id="IPR051043">
    <property type="entry name" value="Sulfatase_Mod_Factor_Kinase"/>
</dbReference>
<comment type="caution">
    <text evidence="2">The sequence shown here is derived from an EMBL/GenBank/DDBJ whole genome shotgun (WGS) entry which is preliminary data.</text>
</comment>
<dbReference type="SUPFAM" id="SSF56436">
    <property type="entry name" value="C-type lectin-like"/>
    <property type="match status" value="1"/>
</dbReference>
<name>A0A2S8GHF0_9BACT</name>
<proteinExistence type="predicted"/>
<dbReference type="RefSeq" id="WP_105350541.1">
    <property type="nucleotide sequence ID" value="NZ_PUIB01000001.1"/>
</dbReference>
<dbReference type="EMBL" id="PUIB01000001">
    <property type="protein sequence ID" value="PQO43434.1"/>
    <property type="molecule type" value="Genomic_DNA"/>
</dbReference>
<dbReference type="Proteomes" id="UP000239388">
    <property type="component" value="Unassembled WGS sequence"/>
</dbReference>
<gene>
    <name evidence="2" type="ORF">C5Y98_00540</name>
</gene>
<dbReference type="PANTHER" id="PTHR23150">
    <property type="entry name" value="SULFATASE MODIFYING FACTOR 1, 2"/>
    <property type="match status" value="1"/>
</dbReference>
<dbReference type="GO" id="GO:0120147">
    <property type="term" value="F:formylglycine-generating oxidase activity"/>
    <property type="evidence" value="ECO:0007669"/>
    <property type="project" value="TreeGrafter"/>
</dbReference>
<sequence>MGDTIPAISWTLHRPCPLRRQDDLVDPVKARRRLGLVQHCADAMIVGDDIVDGFWVSRTHSRSDAAGNEITIPHGGKRLEDVALPLGGWDKIHAECGSCEANVAGWSGGSVAGCQGAFYLPYVPADRLAASFAETIRRRGLEERLRTHFPPTNPLWYSFWIESPLRRPQCELLLELLPRALSRLACEDESEEQPDSVDLANFSFGQLDHRDYHGKQFREFFAALKAAIEWNLRLRVTLAPPGHGDFGWLTIFPHCPRCKVWATRREGRNRGEGEAHRCEVCGHQFDLQRTARSEKMNMDWDASSLESQLGDQYDAFAVRYAEAKGWTARQMEEALERTHDWQRIRDVERRRKRVRRLEQRFAKEADLAAAGPLPPARTLEIAPGVSLELTLIPAGKFWMGSTSDASEQPVRQVVFTRPFYLGKYPITQEQWTAVMENNPSRNHGAANLPVDQATWLDAQDFCGKLSERLERHFRLPSEAEWEYACRAGTTSRYWWGDAISADDANFAYNGRRPETPATTVEGGPLWRKTTPVDFFPPNPWGLCDMLGNVLEWCQDSWHDSYEAAPCDGSAWIDASEGAHHVARGGGRYGRALDCQSAWRGRAAADRGVTPKVSPEEAANAYFPPAESRQAEYFGFRVVCWPLKLDQSAGEA</sequence>
<dbReference type="Gene3D" id="3.90.1580.10">
    <property type="entry name" value="paralog of FGE (formylglycine-generating enzyme)"/>
    <property type="match status" value="1"/>
</dbReference>
<feature type="domain" description="Sulfatase-modifying factor enzyme-like" evidence="1">
    <location>
        <begin position="390"/>
        <end position="599"/>
    </location>
</feature>
<dbReference type="AlphaFoldDB" id="A0A2S8GHF0"/>
<accession>A0A2S8GHF0</accession>
<organism evidence="2 3">
    <name type="scientific">Blastopirellula marina</name>
    <dbReference type="NCBI Taxonomy" id="124"/>
    <lineage>
        <taxon>Bacteria</taxon>
        <taxon>Pseudomonadati</taxon>
        <taxon>Planctomycetota</taxon>
        <taxon>Planctomycetia</taxon>
        <taxon>Pirellulales</taxon>
        <taxon>Pirellulaceae</taxon>
        <taxon>Blastopirellula</taxon>
    </lineage>
</organism>
<reference evidence="2 3" key="1">
    <citation type="submission" date="2018-02" db="EMBL/GenBank/DDBJ databases">
        <title>Comparative genomes isolates from brazilian mangrove.</title>
        <authorList>
            <person name="Araujo J.E."/>
            <person name="Taketani R.G."/>
            <person name="Silva M.C.P."/>
            <person name="Loureco M.V."/>
            <person name="Andreote F.D."/>
        </authorList>
    </citation>
    <scope>NUCLEOTIDE SEQUENCE [LARGE SCALE GENOMIC DNA]</scope>
    <source>
        <strain evidence="2 3">NAP PRIS-MGV</strain>
    </source>
</reference>
<evidence type="ECO:0000259" key="1">
    <source>
        <dbReference type="Pfam" id="PF03781"/>
    </source>
</evidence>
<protein>
    <recommendedName>
        <fullName evidence="1">Sulfatase-modifying factor enzyme-like domain-containing protein</fullName>
    </recommendedName>
</protein>
<dbReference type="Pfam" id="PF03781">
    <property type="entry name" value="FGE-sulfatase"/>
    <property type="match status" value="1"/>
</dbReference>
<dbReference type="InterPro" id="IPR042095">
    <property type="entry name" value="SUMF_sf"/>
</dbReference>
<dbReference type="PANTHER" id="PTHR23150:SF19">
    <property type="entry name" value="FORMYLGLYCINE-GENERATING ENZYME"/>
    <property type="match status" value="1"/>
</dbReference>
<dbReference type="OrthoDB" id="289791at2"/>
<evidence type="ECO:0000313" key="3">
    <source>
        <dbReference type="Proteomes" id="UP000239388"/>
    </source>
</evidence>